<keyword evidence="3" id="KW-1185">Reference proteome</keyword>
<evidence type="ECO:0000313" key="3">
    <source>
        <dbReference type="Proteomes" id="UP000637383"/>
    </source>
</evidence>
<dbReference type="RefSeq" id="WP_190957437.1">
    <property type="nucleotide sequence ID" value="NZ_JACJTU010000024.1"/>
</dbReference>
<feature type="transmembrane region" description="Helical" evidence="1">
    <location>
        <begin position="244"/>
        <end position="268"/>
    </location>
</feature>
<organism evidence="2 3">
    <name type="scientific">Nostoc paludosum FACHB-159</name>
    <dbReference type="NCBI Taxonomy" id="2692908"/>
    <lineage>
        <taxon>Bacteria</taxon>
        <taxon>Bacillati</taxon>
        <taxon>Cyanobacteriota</taxon>
        <taxon>Cyanophyceae</taxon>
        <taxon>Nostocales</taxon>
        <taxon>Nostocaceae</taxon>
        <taxon>Nostoc</taxon>
    </lineage>
</organism>
<gene>
    <name evidence="2" type="ORF">H6H03_23540</name>
</gene>
<dbReference type="EMBL" id="JACJTU010000024">
    <property type="protein sequence ID" value="MBD2736826.1"/>
    <property type="molecule type" value="Genomic_DNA"/>
</dbReference>
<dbReference type="SUPFAM" id="SSF53756">
    <property type="entry name" value="UDP-Glycosyltransferase/glycogen phosphorylase"/>
    <property type="match status" value="1"/>
</dbReference>
<evidence type="ECO:0000313" key="2">
    <source>
        <dbReference type="EMBL" id="MBD2736826.1"/>
    </source>
</evidence>
<dbReference type="Proteomes" id="UP000637383">
    <property type="component" value="Unassembled WGS sequence"/>
</dbReference>
<sequence>MKVIAIAHDPGGANAVAATVAAFRVAGTQVEAYTKGPAIRQFQRLEVACTPISEEHQTLFERLTGDILLTGTSQYDEFERDAIVWARQERIPSIAVMDYWANYRQRFQSLKNPDAEPIFPDIITAIDEVCAAGMLAEGIPEKQIRIVGQPYFAWLIARQKCRKSILKPIENILFASQTNANEVEILSVLIKVLTEYKPLKKLLIRFHPRQGRCPASLDLLARSGLPFAIDESADTLATLRQQDIMLGITSIILIEAALMGIPAGSLVFNTSDTLMSNQYGITVPINSPEKLREFLYCPQNEVLDRQFIEQHHNADFRLAQLCKSMI</sequence>
<proteinExistence type="predicted"/>
<keyword evidence="1" id="KW-1133">Transmembrane helix</keyword>
<accession>A0ABR8KDB3</accession>
<keyword evidence="1" id="KW-0472">Membrane</keyword>
<keyword evidence="1" id="KW-0812">Transmembrane</keyword>
<name>A0ABR8KDB3_9NOSO</name>
<evidence type="ECO:0000256" key="1">
    <source>
        <dbReference type="SAM" id="Phobius"/>
    </source>
</evidence>
<comment type="caution">
    <text evidence="2">The sequence shown here is derived from an EMBL/GenBank/DDBJ whole genome shotgun (WGS) entry which is preliminary data.</text>
</comment>
<reference evidence="2 3" key="1">
    <citation type="journal article" date="2020" name="ISME J.">
        <title>Comparative genomics reveals insights into cyanobacterial evolution and habitat adaptation.</title>
        <authorList>
            <person name="Chen M.Y."/>
            <person name="Teng W.K."/>
            <person name="Zhao L."/>
            <person name="Hu C.X."/>
            <person name="Zhou Y.K."/>
            <person name="Han B.P."/>
            <person name="Song L.R."/>
            <person name="Shu W.S."/>
        </authorList>
    </citation>
    <scope>NUCLEOTIDE SEQUENCE [LARGE SCALE GENOMIC DNA]</scope>
    <source>
        <strain evidence="2 3">FACHB-159</strain>
    </source>
</reference>
<protein>
    <submittedName>
        <fullName evidence="2">Uncharacterized protein</fullName>
    </submittedName>
</protein>